<dbReference type="GeneID" id="59237989"/>
<evidence type="ECO:0000256" key="1">
    <source>
        <dbReference type="SAM" id="MobiDB-lite"/>
    </source>
</evidence>
<dbReference type="GO" id="GO:0005829">
    <property type="term" value="C:cytosol"/>
    <property type="evidence" value="ECO:0007669"/>
    <property type="project" value="TreeGrafter"/>
</dbReference>
<name>A0A7H9B778_ZYGMR</name>
<dbReference type="Pfam" id="PF11882">
    <property type="entry name" value="DUF3402"/>
    <property type="match status" value="2"/>
</dbReference>
<dbReference type="PANTHER" id="PTHR13239">
    <property type="entry name" value="PROTEIN REQUIRED FOR HYPHAL ANASTOMOSIS HAM-2"/>
    <property type="match status" value="1"/>
</dbReference>
<feature type="domain" description="Far11/STRP N-terminal" evidence="2">
    <location>
        <begin position="203"/>
        <end position="475"/>
    </location>
</feature>
<feature type="region of interest" description="Disordered" evidence="1">
    <location>
        <begin position="105"/>
        <end position="149"/>
    </location>
</feature>
<dbReference type="EMBL" id="CP058610">
    <property type="protein sequence ID" value="QLG74206.1"/>
    <property type="molecule type" value="Genomic_DNA"/>
</dbReference>
<keyword evidence="5" id="KW-1185">Reference proteome</keyword>
<evidence type="ECO:0008006" key="6">
    <source>
        <dbReference type="Google" id="ProtNLM"/>
    </source>
</evidence>
<organism evidence="4 5">
    <name type="scientific">Zygotorulaspora mrakii</name>
    <name type="common">Zygosaccharomyces mrakii</name>
    <dbReference type="NCBI Taxonomy" id="42260"/>
    <lineage>
        <taxon>Eukaryota</taxon>
        <taxon>Fungi</taxon>
        <taxon>Dikarya</taxon>
        <taxon>Ascomycota</taxon>
        <taxon>Saccharomycotina</taxon>
        <taxon>Saccharomycetes</taxon>
        <taxon>Saccharomycetales</taxon>
        <taxon>Saccharomycetaceae</taxon>
        <taxon>Zygotorulaspora</taxon>
    </lineage>
</organism>
<gene>
    <name evidence="4" type="ORF">HG535_0G00900</name>
</gene>
<feature type="region of interest" description="Disordered" evidence="1">
    <location>
        <begin position="1"/>
        <end position="51"/>
    </location>
</feature>
<dbReference type="InterPro" id="IPR040185">
    <property type="entry name" value="Far11/STRP"/>
</dbReference>
<dbReference type="SMART" id="SM01293">
    <property type="entry name" value="DUF3402"/>
    <property type="match status" value="1"/>
</dbReference>
<dbReference type="OrthoDB" id="18234at2759"/>
<dbReference type="Proteomes" id="UP000509704">
    <property type="component" value="Chromosome 7"/>
</dbReference>
<dbReference type="SMART" id="SM01292">
    <property type="entry name" value="N1221"/>
    <property type="match status" value="1"/>
</dbReference>
<dbReference type="Pfam" id="PF07923">
    <property type="entry name" value="N1221"/>
    <property type="match status" value="1"/>
</dbReference>
<dbReference type="GO" id="GO:0007010">
    <property type="term" value="P:cytoskeleton organization"/>
    <property type="evidence" value="ECO:0007669"/>
    <property type="project" value="TreeGrafter"/>
</dbReference>
<dbReference type="InterPro" id="IPR021819">
    <property type="entry name" value="Far11/STRP_C"/>
</dbReference>
<dbReference type="RefSeq" id="XP_037145931.1">
    <property type="nucleotide sequence ID" value="XM_037290036.1"/>
</dbReference>
<evidence type="ECO:0000313" key="4">
    <source>
        <dbReference type="EMBL" id="QLG74206.1"/>
    </source>
</evidence>
<evidence type="ECO:0000259" key="3">
    <source>
        <dbReference type="SMART" id="SM01293"/>
    </source>
</evidence>
<dbReference type="AlphaFoldDB" id="A0A7H9B778"/>
<feature type="region of interest" description="Disordered" evidence="1">
    <location>
        <begin position="505"/>
        <end position="525"/>
    </location>
</feature>
<sequence>MSDERQRETPLRSVSLENLRPKSGTRKKLKFIDDTVTKHHKSRSFGRNDNEDEILKDLNEMLRTKLRIDTTIEGQLRKLPSTPSADQESFIKRSGIDGNVITVAYDDPSREDQSDEDENISDSSDQEETNGLDENANEDDDDFTNVDEIDGPISAKQKEVANGKLHSMPEVDYNLPVDSDLQEDLDRRAAEIEKSSKFEPVSLPRVEWNLQSFYSLMNDIPLWFCSSNFSYFPFAKDYFDRSVQYPIQFLNDSSYAEKIIAELIENVVQGDLSCLSALCYISMGTFGMVDTNEIQLENIRRNNLLLCRKLKELIAAFQKIAIHCRDDNSNLKYQTTMLFYSSTIIFFLVNVCIEQRVERKEQVLKVIDIIDESHLLQFLTRYIEHWRWNSRLSMRIRNIITLLFKLLILQFGDKNEYKTTKSYLFKFHELKHQHDKNSKRCTISPLHYEAFREDITARFPDYDSPAVILPTDGDNSNSLSQFLEITRSKVKNPINLTLAVPEQHIATPAPSPPQSPSINHMSDYSRSRKSFQTNMAYPCLYPSDDEDSDTFLAEKASCFDNDAKRKASKNTCTDVPFSIQEATKILSENLELKLSVKQLWHERKLFMMTERGWQHDHSQDPFNYLRMENTDEIEAIDIMKRVDSFYKDCLSGLNSLVFVLLQTIESNLSNVDYKKTDFDENNPIDAIMPRLEITRTKEISMESSTGILFLLLKWFKLNHVLKFEHFAVLLNDSKYVHICSTLLSKYSDHYTDKVFNETAASNCSFWRHCSLYKEAYTISFSQVDESKLSNEYNVTFLSSIAYLLKVLRKIIGNKTERLKELPLTIGVLFKKYYRVFNLDVYRPILRIIKELTPFKNKRWKSEHMELISGVFLYERLELIDNWVTGKDISGELSDACGQEIALRALLQFYNFSHYESSMEDLGYCEKSKPNLSLLNKEAEYLGI</sequence>
<protein>
    <recommendedName>
        <fullName evidence="6">Factor arrest protein 11</fullName>
    </recommendedName>
</protein>
<dbReference type="PANTHER" id="PTHR13239:SF4">
    <property type="entry name" value="AT25231P"/>
    <property type="match status" value="1"/>
</dbReference>
<feature type="domain" description="Far11/STRP C-terminal" evidence="3">
    <location>
        <begin position="576"/>
        <end position="940"/>
    </location>
</feature>
<evidence type="ECO:0000259" key="2">
    <source>
        <dbReference type="SMART" id="SM01292"/>
    </source>
</evidence>
<accession>A0A7H9B778</accession>
<feature type="compositionally biased region" description="Basic and acidic residues" evidence="1">
    <location>
        <begin position="1"/>
        <end position="10"/>
    </location>
</feature>
<evidence type="ECO:0000313" key="5">
    <source>
        <dbReference type="Proteomes" id="UP000509704"/>
    </source>
</evidence>
<proteinExistence type="predicted"/>
<reference evidence="4 5" key="1">
    <citation type="submission" date="2020-07" db="EMBL/GenBank/DDBJ databases">
        <title>The yeast mating-type switching endonuclease HO is a domesticated member of an unorthodox homing genetic element family.</title>
        <authorList>
            <person name="Coughlan A.Y."/>
            <person name="Lombardi L."/>
            <person name="Braun-Galleani S."/>
            <person name="Martos A.R."/>
            <person name="Galeote V."/>
            <person name="Bigey F."/>
            <person name="Dequin S."/>
            <person name="Byrne K.P."/>
            <person name="Wolfe K.H."/>
        </authorList>
    </citation>
    <scope>NUCLEOTIDE SEQUENCE [LARGE SCALE GENOMIC DNA]</scope>
    <source>
        <strain evidence="4 5">NRRL Y-6702</strain>
    </source>
</reference>
<feature type="compositionally biased region" description="Acidic residues" evidence="1">
    <location>
        <begin position="113"/>
        <end position="149"/>
    </location>
</feature>
<dbReference type="InterPro" id="IPR012486">
    <property type="entry name" value="Far11/STRP_N"/>
</dbReference>
<dbReference type="KEGG" id="zmk:HG535_0G00900"/>